<evidence type="ECO:0000256" key="5">
    <source>
        <dbReference type="ARBA" id="ARBA00023237"/>
    </source>
</evidence>
<protein>
    <submittedName>
        <fullName evidence="8">RagB/SusD family nutrient uptake outer membrane protein</fullName>
    </submittedName>
</protein>
<gene>
    <name evidence="8" type="ORF">ACFQ2O_18975</name>
</gene>
<organism evidence="8 9">
    <name type="scientific">Pontibacter rugosus</name>
    <dbReference type="NCBI Taxonomy" id="1745966"/>
    <lineage>
        <taxon>Bacteria</taxon>
        <taxon>Pseudomonadati</taxon>
        <taxon>Bacteroidota</taxon>
        <taxon>Cytophagia</taxon>
        <taxon>Cytophagales</taxon>
        <taxon>Hymenobacteraceae</taxon>
        <taxon>Pontibacter</taxon>
    </lineage>
</organism>
<comment type="caution">
    <text evidence="8">The sequence shown here is derived from an EMBL/GenBank/DDBJ whole genome shotgun (WGS) entry which is preliminary data.</text>
</comment>
<evidence type="ECO:0000256" key="3">
    <source>
        <dbReference type="ARBA" id="ARBA00022729"/>
    </source>
</evidence>
<feature type="domain" description="RagB/SusD" evidence="7">
    <location>
        <begin position="344"/>
        <end position="426"/>
    </location>
</feature>
<keyword evidence="3 6" id="KW-0732">Signal</keyword>
<dbReference type="InterPro" id="IPR011990">
    <property type="entry name" value="TPR-like_helical_dom_sf"/>
</dbReference>
<dbReference type="Gene3D" id="1.25.40.390">
    <property type="match status" value="2"/>
</dbReference>
<dbReference type="EMBL" id="JBHTLD010000247">
    <property type="protein sequence ID" value="MFD1188302.1"/>
    <property type="molecule type" value="Genomic_DNA"/>
</dbReference>
<reference evidence="9" key="1">
    <citation type="journal article" date="2019" name="Int. J. Syst. Evol. Microbiol.">
        <title>The Global Catalogue of Microorganisms (GCM) 10K type strain sequencing project: providing services to taxonomists for standard genome sequencing and annotation.</title>
        <authorList>
            <consortium name="The Broad Institute Genomics Platform"/>
            <consortium name="The Broad Institute Genome Sequencing Center for Infectious Disease"/>
            <person name="Wu L."/>
            <person name="Ma J."/>
        </authorList>
    </citation>
    <scope>NUCLEOTIDE SEQUENCE [LARGE SCALE GENOMIC DNA]</scope>
    <source>
        <strain evidence="9">JCM 31319</strain>
    </source>
</reference>
<dbReference type="RefSeq" id="WP_377531668.1">
    <property type="nucleotide sequence ID" value="NZ_JBHTLD010000247.1"/>
</dbReference>
<comment type="similarity">
    <text evidence="2">Belongs to the SusD family.</text>
</comment>
<feature type="signal peptide" evidence="6">
    <location>
        <begin position="1"/>
        <end position="27"/>
    </location>
</feature>
<keyword evidence="4" id="KW-0472">Membrane</keyword>
<evidence type="ECO:0000256" key="4">
    <source>
        <dbReference type="ARBA" id="ARBA00023136"/>
    </source>
</evidence>
<evidence type="ECO:0000256" key="6">
    <source>
        <dbReference type="SAM" id="SignalP"/>
    </source>
</evidence>
<evidence type="ECO:0000259" key="7">
    <source>
        <dbReference type="Pfam" id="PF07980"/>
    </source>
</evidence>
<comment type="subcellular location">
    <subcellularLocation>
        <location evidence="1">Cell outer membrane</location>
    </subcellularLocation>
</comment>
<dbReference type="Proteomes" id="UP001597094">
    <property type="component" value="Unassembled WGS sequence"/>
</dbReference>
<dbReference type="InterPro" id="IPR012944">
    <property type="entry name" value="SusD_RagB_dom"/>
</dbReference>
<evidence type="ECO:0000256" key="2">
    <source>
        <dbReference type="ARBA" id="ARBA00006275"/>
    </source>
</evidence>
<accession>A0ABW3STU0</accession>
<proteinExistence type="inferred from homology"/>
<keyword evidence="5" id="KW-0998">Cell outer membrane</keyword>
<dbReference type="CDD" id="cd08977">
    <property type="entry name" value="SusD"/>
    <property type="match status" value="1"/>
</dbReference>
<evidence type="ECO:0000313" key="8">
    <source>
        <dbReference type="EMBL" id="MFD1188302.1"/>
    </source>
</evidence>
<name>A0ABW3STU0_9BACT</name>
<sequence length="452" mass="49887">MNNYIKQLKYKPLLALLAIAIVLPSCELDDIPDPNNPTIESVLQNATVDDLNNLVAGTESGMRGGIGTYYDNVGVIGREHYRFSGADPRFTSDLLGAANATLDNNTFYTTTPWSSRYRVVKNTNILIEAVGNTELISEEQRQGYLGFAKTIKAHQLLMNLTMMYENGIRINVDDPDNIGPIVDRATALAAISELLNEGAAHLRQAGDSFAFPLAGFDDATTTDADDPEPFSSPAGFLKFNRGLAARVAVYRENYAEALTILPESFFSLNLPFDVGVYYVFGTGSGDQLNPLYTAQNAAGEVRIAHPSFVSDIAPNDNRASKVARRNEPATQSGLTGQYDVVVHSNRTDPVSIIRNEELILIYAEANIQTGDLGEAVRALNVIRTGNGLQTYTGPVTREALINEMLYQRRYSLFFEGHRWVDLRRYNRLNELPIDRAGDDVWVSFPIPFAENT</sequence>
<evidence type="ECO:0000313" key="9">
    <source>
        <dbReference type="Proteomes" id="UP001597094"/>
    </source>
</evidence>
<feature type="chain" id="PRO_5045576609" evidence="6">
    <location>
        <begin position="28"/>
        <end position="452"/>
    </location>
</feature>
<dbReference type="Pfam" id="PF07980">
    <property type="entry name" value="SusD_RagB"/>
    <property type="match status" value="1"/>
</dbReference>
<dbReference type="SUPFAM" id="SSF48452">
    <property type="entry name" value="TPR-like"/>
    <property type="match status" value="1"/>
</dbReference>
<keyword evidence="9" id="KW-1185">Reference proteome</keyword>
<evidence type="ECO:0000256" key="1">
    <source>
        <dbReference type="ARBA" id="ARBA00004442"/>
    </source>
</evidence>